<sequence>MEPYKWKLLLLLLGLALLFTPLWWWSWRKNRQEALEHEDKLAAFANKVGATVTDASGDVLPWSAGLASPFLGEHDGVMGMISSAGGPQFDYALEFERNGWRVRVCEASVEVRTATTAGNTVTDYEHRIEVATSELVPLKIVTRHWAQGRRFRKWAAEMPQSVADQERPLWMELRLAEAVDQAHLAFTSDLVEADAVLSPQVAGWLQAQADGQLFRHLTFEAGIVYTTADGQIAEESVLSRVDALLDLLGHMPGVRPRNPVTAG</sequence>
<evidence type="ECO:0000313" key="1">
    <source>
        <dbReference type="EMBL" id="NGY59513.1"/>
    </source>
</evidence>
<gene>
    <name evidence="1" type="ORF">G7043_11310</name>
</gene>
<dbReference type="AlphaFoldDB" id="A0A7C9VMZ3"/>
<dbReference type="RefSeq" id="WP_166045506.1">
    <property type="nucleotide sequence ID" value="NZ_JAAMPJ010000002.1"/>
</dbReference>
<dbReference type="Proteomes" id="UP000481360">
    <property type="component" value="Unassembled WGS sequence"/>
</dbReference>
<comment type="caution">
    <text evidence="1">The sequence shown here is derived from an EMBL/GenBank/DDBJ whole genome shotgun (WGS) entry which is preliminary data.</text>
</comment>
<reference evidence="1 2" key="1">
    <citation type="submission" date="2020-03" db="EMBL/GenBank/DDBJ databases">
        <title>Isolation and identification of active actinomycetes.</title>
        <authorList>
            <person name="Sun X."/>
        </authorList>
    </citation>
    <scope>NUCLEOTIDE SEQUENCE [LARGE SCALE GENOMIC DNA]</scope>
    <source>
        <strain evidence="1 2">NEAU-D13</strain>
    </source>
</reference>
<protein>
    <submittedName>
        <fullName evidence="1">Uncharacterized protein</fullName>
    </submittedName>
</protein>
<accession>A0A7C9VMZ3</accession>
<evidence type="ECO:0000313" key="2">
    <source>
        <dbReference type="Proteomes" id="UP000481360"/>
    </source>
</evidence>
<organism evidence="1 2">
    <name type="scientific">Lentzea alba</name>
    <dbReference type="NCBI Taxonomy" id="2714351"/>
    <lineage>
        <taxon>Bacteria</taxon>
        <taxon>Bacillati</taxon>
        <taxon>Actinomycetota</taxon>
        <taxon>Actinomycetes</taxon>
        <taxon>Pseudonocardiales</taxon>
        <taxon>Pseudonocardiaceae</taxon>
        <taxon>Lentzea</taxon>
    </lineage>
</organism>
<dbReference type="EMBL" id="JAAMPJ010000002">
    <property type="protein sequence ID" value="NGY59513.1"/>
    <property type="molecule type" value="Genomic_DNA"/>
</dbReference>
<proteinExistence type="predicted"/>
<keyword evidence="2" id="KW-1185">Reference proteome</keyword>
<name>A0A7C9VMZ3_9PSEU</name>